<protein>
    <submittedName>
        <fullName evidence="3">Peroxiredoxin</fullName>
    </submittedName>
</protein>
<dbReference type="PROSITE" id="PS51352">
    <property type="entry name" value="THIOREDOXIN_2"/>
    <property type="match status" value="1"/>
</dbReference>
<keyword evidence="4" id="KW-1185">Reference proteome</keyword>
<dbReference type="GO" id="GO:0016209">
    <property type="term" value="F:antioxidant activity"/>
    <property type="evidence" value="ECO:0007669"/>
    <property type="project" value="InterPro"/>
</dbReference>
<accession>A0A841L9U8</accession>
<comment type="caution">
    <text evidence="3">The sequence shown here is derived from an EMBL/GenBank/DDBJ whole genome shotgun (WGS) entry which is preliminary data.</text>
</comment>
<dbReference type="Gene3D" id="3.40.30.10">
    <property type="entry name" value="Glutaredoxin"/>
    <property type="match status" value="1"/>
</dbReference>
<dbReference type="SUPFAM" id="SSF52833">
    <property type="entry name" value="Thioredoxin-like"/>
    <property type="match status" value="1"/>
</dbReference>
<keyword evidence="1" id="KW-0732">Signal</keyword>
<dbReference type="InterPro" id="IPR036249">
    <property type="entry name" value="Thioredoxin-like_sf"/>
</dbReference>
<evidence type="ECO:0000259" key="2">
    <source>
        <dbReference type="PROSITE" id="PS51352"/>
    </source>
</evidence>
<reference evidence="3 4" key="1">
    <citation type="submission" date="2020-08" db="EMBL/GenBank/DDBJ databases">
        <title>Genomic Encyclopedia of Type Strains, Phase IV (KMG-IV): sequencing the most valuable type-strain genomes for metagenomic binning, comparative biology and taxonomic classification.</title>
        <authorList>
            <person name="Goeker M."/>
        </authorList>
    </citation>
    <scope>NUCLEOTIDE SEQUENCE [LARGE SCALE GENOMIC DNA]</scope>
    <source>
        <strain evidence="3 4">DSM 102189</strain>
    </source>
</reference>
<dbReference type="PANTHER" id="PTHR43640">
    <property type="entry name" value="OS07G0260300 PROTEIN"/>
    <property type="match status" value="1"/>
</dbReference>
<evidence type="ECO:0000313" key="4">
    <source>
        <dbReference type="Proteomes" id="UP000538147"/>
    </source>
</evidence>
<feature type="chain" id="PRO_5032659260" evidence="1">
    <location>
        <begin position="23"/>
        <end position="203"/>
    </location>
</feature>
<dbReference type="InterPro" id="IPR047262">
    <property type="entry name" value="PRX-like1"/>
</dbReference>
<dbReference type="AlphaFoldDB" id="A0A841L9U8"/>
<dbReference type="PANTHER" id="PTHR43640:SF1">
    <property type="entry name" value="THIOREDOXIN-DEPENDENT PEROXIREDOXIN"/>
    <property type="match status" value="1"/>
</dbReference>
<evidence type="ECO:0000313" key="3">
    <source>
        <dbReference type="EMBL" id="MBB6227743.1"/>
    </source>
</evidence>
<feature type="domain" description="Thioredoxin" evidence="2">
    <location>
        <begin position="24"/>
        <end position="180"/>
    </location>
</feature>
<dbReference type="Proteomes" id="UP000538147">
    <property type="component" value="Unassembled WGS sequence"/>
</dbReference>
<feature type="signal peptide" evidence="1">
    <location>
        <begin position="1"/>
        <end position="22"/>
    </location>
</feature>
<proteinExistence type="predicted"/>
<dbReference type="EMBL" id="JACIIV010000012">
    <property type="protein sequence ID" value="MBB6227743.1"/>
    <property type="molecule type" value="Genomic_DNA"/>
</dbReference>
<dbReference type="RefSeq" id="WP_184198876.1">
    <property type="nucleotide sequence ID" value="NZ_BMOX01000102.1"/>
</dbReference>
<sequence length="203" mass="20897">MNPLLPFALIASGFAMSSVASAAPVVGQPAPAFTALDANGKPVSLTDFKGKTVVLEWTNPGCPFVRGHYDSGNMQATQAKAKAEGAVWLTINSGAPGKQGHMTGTQARAQLATDKSAPAHYLLDPRGTVGTLYAAKTTPHIYVITPEGRLAYNGAINDRPTAEKDDALAGTNYALAALTAVKAGKAPSPAVTKPYGCSVKYPG</sequence>
<gene>
    <name evidence="3" type="ORF">FHS79_001922</name>
</gene>
<dbReference type="Pfam" id="PF00578">
    <property type="entry name" value="AhpC-TSA"/>
    <property type="match status" value="1"/>
</dbReference>
<organism evidence="3 4">
    <name type="scientific">Polymorphobacter multimanifer</name>
    <dbReference type="NCBI Taxonomy" id="1070431"/>
    <lineage>
        <taxon>Bacteria</taxon>
        <taxon>Pseudomonadati</taxon>
        <taxon>Pseudomonadota</taxon>
        <taxon>Alphaproteobacteria</taxon>
        <taxon>Sphingomonadales</taxon>
        <taxon>Sphingosinicellaceae</taxon>
        <taxon>Polymorphobacter</taxon>
    </lineage>
</organism>
<dbReference type="InterPro" id="IPR000866">
    <property type="entry name" value="AhpC/TSA"/>
</dbReference>
<dbReference type="GO" id="GO:0016491">
    <property type="term" value="F:oxidoreductase activity"/>
    <property type="evidence" value="ECO:0007669"/>
    <property type="project" value="InterPro"/>
</dbReference>
<name>A0A841L9U8_9SPHN</name>
<dbReference type="InterPro" id="IPR013766">
    <property type="entry name" value="Thioredoxin_domain"/>
</dbReference>
<evidence type="ECO:0000256" key="1">
    <source>
        <dbReference type="SAM" id="SignalP"/>
    </source>
</evidence>